<dbReference type="Proteomes" id="UP001595816">
    <property type="component" value="Unassembled WGS sequence"/>
</dbReference>
<organism evidence="1 2">
    <name type="scientific">Hamadaea flava</name>
    <dbReference type="NCBI Taxonomy" id="1742688"/>
    <lineage>
        <taxon>Bacteria</taxon>
        <taxon>Bacillati</taxon>
        <taxon>Actinomycetota</taxon>
        <taxon>Actinomycetes</taxon>
        <taxon>Micromonosporales</taxon>
        <taxon>Micromonosporaceae</taxon>
        <taxon>Hamadaea</taxon>
    </lineage>
</organism>
<name>A0ABV8LZG7_9ACTN</name>
<evidence type="ECO:0000313" key="2">
    <source>
        <dbReference type="Proteomes" id="UP001595816"/>
    </source>
</evidence>
<dbReference type="EMBL" id="JBHSAY010000024">
    <property type="protein sequence ID" value="MFC4135699.1"/>
    <property type="molecule type" value="Genomic_DNA"/>
</dbReference>
<dbReference type="RefSeq" id="WP_382191354.1">
    <property type="nucleotide sequence ID" value="NZ_JBHSAY010000024.1"/>
</dbReference>
<accession>A0ABV8LZG7</accession>
<gene>
    <name evidence="1" type="ORF">ACFOZ4_34230</name>
</gene>
<reference evidence="2" key="1">
    <citation type="journal article" date="2019" name="Int. J. Syst. Evol. Microbiol.">
        <title>The Global Catalogue of Microorganisms (GCM) 10K type strain sequencing project: providing services to taxonomists for standard genome sequencing and annotation.</title>
        <authorList>
            <consortium name="The Broad Institute Genomics Platform"/>
            <consortium name="The Broad Institute Genome Sequencing Center for Infectious Disease"/>
            <person name="Wu L."/>
            <person name="Ma J."/>
        </authorList>
    </citation>
    <scope>NUCLEOTIDE SEQUENCE [LARGE SCALE GENOMIC DNA]</scope>
    <source>
        <strain evidence="2">CGMCC 4.7289</strain>
    </source>
</reference>
<comment type="caution">
    <text evidence="1">The sequence shown here is derived from an EMBL/GenBank/DDBJ whole genome shotgun (WGS) entry which is preliminary data.</text>
</comment>
<keyword evidence="2" id="KW-1185">Reference proteome</keyword>
<sequence length="193" mass="21237">MHVDYMLFRPIIENLLTAIWILGPEDSTVRIQRTLASWESELSDAAKFGRNVKKYSGNPNYPGIHEHDAACDQLRARLAQVTAATGVEVDRRLALTSIVAAAGEHIPQLGQLRAYWAWSTASGMTHGQSLVGINMGNFDADDRGSGDLDAEFEASPRVVLDYVESVQLMFKTLEELFHRRLATADATSTTTSA</sequence>
<proteinExistence type="predicted"/>
<evidence type="ECO:0000313" key="1">
    <source>
        <dbReference type="EMBL" id="MFC4135699.1"/>
    </source>
</evidence>
<protein>
    <submittedName>
        <fullName evidence="1">Uncharacterized protein</fullName>
    </submittedName>
</protein>